<organism evidence="5 6">
    <name type="scientific">Pseudohoeflea suaedae</name>
    <dbReference type="NCBI Taxonomy" id="877384"/>
    <lineage>
        <taxon>Bacteria</taxon>
        <taxon>Pseudomonadati</taxon>
        <taxon>Pseudomonadota</taxon>
        <taxon>Alphaproteobacteria</taxon>
        <taxon>Hyphomicrobiales</taxon>
        <taxon>Rhizobiaceae</taxon>
        <taxon>Pseudohoeflea</taxon>
    </lineage>
</organism>
<evidence type="ECO:0000256" key="1">
    <source>
        <dbReference type="ARBA" id="ARBA00005104"/>
    </source>
</evidence>
<comment type="pathway">
    <text evidence="1">Cofactor biosynthesis; riboflavin biosynthesis.</text>
</comment>
<reference evidence="5 6" key="1">
    <citation type="journal article" date="2013" name="Int. J. Syst. Evol. Microbiol.">
        <title>Hoeflea suaedae sp. nov., an endophytic bacterium isolated from the root of the halophyte Suaeda maritima.</title>
        <authorList>
            <person name="Chung E.J."/>
            <person name="Park J.A."/>
            <person name="Pramanik P."/>
            <person name="Bibi F."/>
            <person name="Jeon C.O."/>
            <person name="Chung Y.R."/>
        </authorList>
    </citation>
    <scope>NUCLEOTIDE SEQUENCE [LARGE SCALE GENOMIC DNA]</scope>
    <source>
        <strain evidence="5 6">YC6898</strain>
    </source>
</reference>
<evidence type="ECO:0000313" key="5">
    <source>
        <dbReference type="EMBL" id="TDH35233.1"/>
    </source>
</evidence>
<dbReference type="PANTHER" id="PTHR38011">
    <property type="entry name" value="DIHYDROFOLATE REDUCTASE FAMILY PROTEIN (AFU_ORTHOLOGUE AFUA_8G06820)"/>
    <property type="match status" value="1"/>
</dbReference>
<dbReference type="Gene3D" id="3.40.430.10">
    <property type="entry name" value="Dihydrofolate Reductase, subunit A"/>
    <property type="match status" value="1"/>
</dbReference>
<keyword evidence="6" id="KW-1185">Reference proteome</keyword>
<evidence type="ECO:0000256" key="3">
    <source>
        <dbReference type="ARBA" id="ARBA00023002"/>
    </source>
</evidence>
<keyword evidence="2" id="KW-0521">NADP</keyword>
<dbReference type="Pfam" id="PF01872">
    <property type="entry name" value="RibD_C"/>
    <property type="match status" value="1"/>
</dbReference>
<dbReference type="InterPro" id="IPR002734">
    <property type="entry name" value="RibDG_C"/>
</dbReference>
<dbReference type="InterPro" id="IPR050765">
    <property type="entry name" value="Riboflavin_Biosynth_HTPR"/>
</dbReference>
<dbReference type="AlphaFoldDB" id="A0A4R5PJ07"/>
<comment type="caution">
    <text evidence="5">The sequence shown here is derived from an EMBL/GenBank/DDBJ whole genome shotgun (WGS) entry which is preliminary data.</text>
</comment>
<accession>A0A4R5PJ07</accession>
<dbReference type="GO" id="GO:0008703">
    <property type="term" value="F:5-amino-6-(5-phosphoribosylamino)uracil reductase activity"/>
    <property type="evidence" value="ECO:0007669"/>
    <property type="project" value="InterPro"/>
</dbReference>
<dbReference type="GO" id="GO:0009231">
    <property type="term" value="P:riboflavin biosynthetic process"/>
    <property type="evidence" value="ECO:0007669"/>
    <property type="project" value="InterPro"/>
</dbReference>
<name>A0A4R5PJ07_9HYPH</name>
<keyword evidence="3" id="KW-0560">Oxidoreductase</keyword>
<feature type="domain" description="Bacterial bifunctional deaminase-reductase C-terminal" evidence="4">
    <location>
        <begin position="45"/>
        <end position="240"/>
    </location>
</feature>
<evidence type="ECO:0000259" key="4">
    <source>
        <dbReference type="Pfam" id="PF01872"/>
    </source>
</evidence>
<sequence>MHNVRMTDAIWASLRALRSREGAACNAADPAFALYGPIASAEDNFVVAQVGQSLDGRIATLSGDARDVSGPDGLAHLHRCRALTDAVIVGEGTMQADDPSLSVYLVEGEHPVRVIIDCHARLSGEEKLFQDGGAPVIVIQGEHAERKTLGNADIISLPAHPNGIDARDILAALHARGLRRILVEGGARTIARFLDAGLVDRLHVAISPIIIGAGPAGIILPPIDKLSDARRPSTEVYDLGSDILFDCRFG</sequence>
<dbReference type="OrthoDB" id="2313602at2"/>
<evidence type="ECO:0000313" key="6">
    <source>
        <dbReference type="Proteomes" id="UP000295131"/>
    </source>
</evidence>
<proteinExistence type="predicted"/>
<evidence type="ECO:0000256" key="2">
    <source>
        <dbReference type="ARBA" id="ARBA00022857"/>
    </source>
</evidence>
<dbReference type="Proteomes" id="UP000295131">
    <property type="component" value="Unassembled WGS sequence"/>
</dbReference>
<protein>
    <submittedName>
        <fullName evidence="5">RibD family protein</fullName>
    </submittedName>
</protein>
<dbReference type="PANTHER" id="PTHR38011:SF7">
    <property type="entry name" value="2,5-DIAMINO-6-RIBOSYLAMINO-4(3H)-PYRIMIDINONE 5'-PHOSPHATE REDUCTASE"/>
    <property type="match status" value="1"/>
</dbReference>
<gene>
    <name evidence="5" type="ORF">E2A64_14450</name>
</gene>
<dbReference type="SUPFAM" id="SSF53597">
    <property type="entry name" value="Dihydrofolate reductase-like"/>
    <property type="match status" value="1"/>
</dbReference>
<dbReference type="EMBL" id="SMSI01000003">
    <property type="protein sequence ID" value="TDH35233.1"/>
    <property type="molecule type" value="Genomic_DNA"/>
</dbReference>
<dbReference type="InterPro" id="IPR024072">
    <property type="entry name" value="DHFR-like_dom_sf"/>
</dbReference>